<evidence type="ECO:0000256" key="1">
    <source>
        <dbReference type="SAM" id="Coils"/>
    </source>
</evidence>
<dbReference type="InterPro" id="IPR005843">
    <property type="entry name" value="A-D-PHexomutase_C"/>
</dbReference>
<evidence type="ECO:0000313" key="5">
    <source>
        <dbReference type="EnsemblMetazoa" id="CJA05626.1"/>
    </source>
</evidence>
<dbReference type="SUPFAM" id="SSF55957">
    <property type="entry name" value="Phosphoglucomutase, C-terminal domain"/>
    <property type="match status" value="1"/>
</dbReference>
<dbReference type="Gene3D" id="3.90.70.80">
    <property type="match status" value="1"/>
</dbReference>
<dbReference type="Pfam" id="PF21404">
    <property type="entry name" value="AMG1_III"/>
    <property type="match status" value="1"/>
</dbReference>
<evidence type="ECO:0000259" key="4">
    <source>
        <dbReference type="Pfam" id="PF21404"/>
    </source>
</evidence>
<reference evidence="5" key="2">
    <citation type="submission" date="2022-06" db="UniProtKB">
        <authorList>
            <consortium name="EnsemblMetazoa"/>
        </authorList>
    </citation>
    <scope>IDENTIFICATION</scope>
    <source>
        <strain evidence="5">DF5081</strain>
    </source>
</reference>
<dbReference type="PANTHER" id="PTHR45955:SF1">
    <property type="entry name" value="PHOSPHOACETYLGLUCOSAMINE MUTASE"/>
    <property type="match status" value="1"/>
</dbReference>
<dbReference type="AlphaFoldDB" id="A0A8R1HMA3"/>
<dbReference type="InterPro" id="IPR036900">
    <property type="entry name" value="A-D-PHexomutase_C_sf"/>
</dbReference>
<keyword evidence="1" id="KW-0175">Coiled coil</keyword>
<feature type="region of interest" description="Disordered" evidence="2">
    <location>
        <begin position="30"/>
        <end position="76"/>
    </location>
</feature>
<keyword evidence="6" id="KW-1185">Reference proteome</keyword>
<dbReference type="GO" id="GO:0006048">
    <property type="term" value="P:UDP-N-acetylglucosamine biosynthetic process"/>
    <property type="evidence" value="ECO:0007669"/>
    <property type="project" value="TreeGrafter"/>
</dbReference>
<evidence type="ECO:0000256" key="2">
    <source>
        <dbReference type="SAM" id="MobiDB-lite"/>
    </source>
</evidence>
<proteinExistence type="predicted"/>
<dbReference type="PANTHER" id="PTHR45955">
    <property type="entry name" value="PHOSPHOACETYLGLUCOSAMINE MUTASE"/>
    <property type="match status" value="1"/>
</dbReference>
<evidence type="ECO:0000259" key="3">
    <source>
        <dbReference type="Pfam" id="PF00408"/>
    </source>
</evidence>
<organism evidence="5 6">
    <name type="scientific">Caenorhabditis japonica</name>
    <dbReference type="NCBI Taxonomy" id="281687"/>
    <lineage>
        <taxon>Eukaryota</taxon>
        <taxon>Metazoa</taxon>
        <taxon>Ecdysozoa</taxon>
        <taxon>Nematoda</taxon>
        <taxon>Chromadorea</taxon>
        <taxon>Rhabditida</taxon>
        <taxon>Rhabditina</taxon>
        <taxon>Rhabditomorpha</taxon>
        <taxon>Rhabditoidea</taxon>
        <taxon>Rhabditidae</taxon>
        <taxon>Peloderinae</taxon>
        <taxon>Caenorhabditis</taxon>
    </lineage>
</organism>
<feature type="coiled-coil region" evidence="1">
    <location>
        <begin position="81"/>
        <end position="118"/>
    </location>
</feature>
<sequence length="338" mass="38568">MLTEKVDVSVLSIREECKCAPQNLCEKLEKEQEERHKKELADANSDKKNEEQVEVEKEPEVVKQEGEEVEDGEEELANSFYKNVKISSKNAKKQAKRKEQDERLRAALQADREAANNKDSEKHKEKEAVKKILADHRLKMVDIPADGDCMYNALVHQLQEDGIEVNICIFVIVSIYRNPRFFFCGNHRASRLSDIFCLQNPTTSTPLTRLALFSRVINETVGDAFADLLAVEIVLRHMGWSMDDWSSKLYTDVPNVQIKVPVGDRSIFKTRNAEQTLVKPDGVQKLIDEQVAKYKSSRAFVRPSGTENIVRVYAEADTDENTQQLGESLEKLILELRS</sequence>
<dbReference type="InterPro" id="IPR049022">
    <property type="entry name" value="AMG1_III"/>
</dbReference>
<feature type="domain" description="Alpha-D-phosphohexomutase C-terminal" evidence="3">
    <location>
        <begin position="288"/>
        <end position="328"/>
    </location>
</feature>
<dbReference type="InterPro" id="IPR038765">
    <property type="entry name" value="Papain-like_cys_pep_sf"/>
</dbReference>
<dbReference type="FunFam" id="3.30.310.50:FF:000003">
    <property type="entry name" value="Phosphoacetylglucosamine mutase"/>
    <property type="match status" value="1"/>
</dbReference>
<name>A0A8R1HMA3_CAEJA</name>
<protein>
    <submittedName>
        <fullName evidence="5">PGM_PMM_IV domain-containing protein</fullName>
    </submittedName>
</protein>
<feature type="compositionally biased region" description="Basic and acidic residues" evidence="2">
    <location>
        <begin position="30"/>
        <end position="66"/>
    </location>
</feature>
<evidence type="ECO:0000313" key="6">
    <source>
        <dbReference type="Proteomes" id="UP000005237"/>
    </source>
</evidence>
<dbReference type="EnsemblMetazoa" id="CJA05626.1">
    <property type="protein sequence ID" value="CJA05626.1"/>
    <property type="gene ID" value="WBGene00124830"/>
</dbReference>
<dbReference type="Pfam" id="PF00408">
    <property type="entry name" value="PGM_PMM_IV"/>
    <property type="match status" value="1"/>
</dbReference>
<accession>A0A8R1HMA3</accession>
<feature type="domain" description="Phosphoacetylglucosamine mutase AMG1" evidence="4">
    <location>
        <begin position="199"/>
        <end position="240"/>
    </location>
</feature>
<dbReference type="Proteomes" id="UP000005237">
    <property type="component" value="Unassembled WGS sequence"/>
</dbReference>
<feature type="compositionally biased region" description="Acidic residues" evidence="2">
    <location>
        <begin position="67"/>
        <end position="76"/>
    </location>
</feature>
<dbReference type="Gene3D" id="3.30.310.50">
    <property type="entry name" value="Alpha-D-phosphohexomutase, C-terminal domain"/>
    <property type="match status" value="1"/>
</dbReference>
<dbReference type="SUPFAM" id="SSF54001">
    <property type="entry name" value="Cysteine proteinases"/>
    <property type="match status" value="1"/>
</dbReference>
<reference evidence="6" key="1">
    <citation type="submission" date="2010-08" db="EMBL/GenBank/DDBJ databases">
        <authorList>
            <consortium name="Caenorhabditis japonica Sequencing Consortium"/>
            <person name="Wilson R.K."/>
        </authorList>
    </citation>
    <scope>NUCLEOTIDE SEQUENCE [LARGE SCALE GENOMIC DNA]</scope>
    <source>
        <strain evidence="6">DF5081</strain>
    </source>
</reference>
<dbReference type="GO" id="GO:0004610">
    <property type="term" value="F:phosphoacetylglucosamine mutase activity"/>
    <property type="evidence" value="ECO:0007669"/>
    <property type="project" value="TreeGrafter"/>
</dbReference>